<dbReference type="InterPro" id="IPR053738">
    <property type="entry name" value="Lambda_capsid_assembly"/>
</dbReference>
<accession>A0A518CTW8</accession>
<evidence type="ECO:0000313" key="1">
    <source>
        <dbReference type="EMBL" id="QDU82673.1"/>
    </source>
</evidence>
<dbReference type="KEGG" id="plon:Pla110_44340"/>
<dbReference type="RefSeq" id="WP_144999066.1">
    <property type="nucleotide sequence ID" value="NZ_CP036281.1"/>
</dbReference>
<gene>
    <name evidence="1" type="ORF">Pla110_44340</name>
</gene>
<dbReference type="AlphaFoldDB" id="A0A518CTW8"/>
<evidence type="ECO:0000313" key="2">
    <source>
        <dbReference type="Proteomes" id="UP000317178"/>
    </source>
</evidence>
<dbReference type="OrthoDB" id="5448265at2"/>
<dbReference type="Gene3D" id="3.90.1690.10">
    <property type="entry name" value="phage-related protein like domain"/>
    <property type="match status" value="1"/>
</dbReference>
<reference evidence="1 2" key="1">
    <citation type="submission" date="2019-02" db="EMBL/GenBank/DDBJ databases">
        <title>Deep-cultivation of Planctomycetes and their phenomic and genomic characterization uncovers novel biology.</title>
        <authorList>
            <person name="Wiegand S."/>
            <person name="Jogler M."/>
            <person name="Boedeker C."/>
            <person name="Pinto D."/>
            <person name="Vollmers J."/>
            <person name="Rivas-Marin E."/>
            <person name="Kohn T."/>
            <person name="Peeters S.H."/>
            <person name="Heuer A."/>
            <person name="Rast P."/>
            <person name="Oberbeckmann S."/>
            <person name="Bunk B."/>
            <person name="Jeske O."/>
            <person name="Meyerdierks A."/>
            <person name="Storesund J.E."/>
            <person name="Kallscheuer N."/>
            <person name="Luecker S."/>
            <person name="Lage O.M."/>
            <person name="Pohl T."/>
            <person name="Merkel B.J."/>
            <person name="Hornburger P."/>
            <person name="Mueller R.-W."/>
            <person name="Bruemmer F."/>
            <person name="Labrenz M."/>
            <person name="Spormann A.M."/>
            <person name="Op den Camp H."/>
            <person name="Overmann J."/>
            <person name="Amann R."/>
            <person name="Jetten M.S.M."/>
            <person name="Mascher T."/>
            <person name="Medema M.H."/>
            <person name="Devos D.P."/>
            <person name="Kaster A.-K."/>
            <person name="Ovreas L."/>
            <person name="Rohde M."/>
            <person name="Galperin M.Y."/>
            <person name="Jogler C."/>
        </authorList>
    </citation>
    <scope>NUCLEOTIDE SEQUENCE [LARGE SCALE GENOMIC DNA]</scope>
    <source>
        <strain evidence="1 2">Pla110</strain>
    </source>
</reference>
<organism evidence="1 2">
    <name type="scientific">Polystyrenella longa</name>
    <dbReference type="NCBI Taxonomy" id="2528007"/>
    <lineage>
        <taxon>Bacteria</taxon>
        <taxon>Pseudomonadati</taxon>
        <taxon>Planctomycetota</taxon>
        <taxon>Planctomycetia</taxon>
        <taxon>Planctomycetales</taxon>
        <taxon>Planctomycetaceae</taxon>
        <taxon>Polystyrenella</taxon>
    </lineage>
</organism>
<sequence>MPSPSTAEATPRPDLAGSLMEFDLAANNAGAAGTKVFPVLPVGKKSAAFKKIPLKQLLQSQETSRTSRANYNRGDFTYTKDQYSCEENGWEEPVDEDEAEIVGDYFDAEVVAAQRAQSFIVRNQDKRVADLLFNATTFTSQKTAATQTFDTKASATPIADIKAASLAVRDQCGLMANTVIIPYVTLTHMLETDEVVERLKFSGHTDPKNIQVSALAALFNLSNIVVPGMIQNTANVGQAESLSDVWSSSYVMVCRTATSMDIKEPCIGRTFQWRGAGGEYGTIMESYWENQTRSTVVRCRQDTHEKMLIQEAGHLITGAM</sequence>
<dbReference type="Proteomes" id="UP000317178">
    <property type="component" value="Chromosome"/>
</dbReference>
<name>A0A518CTW8_9PLAN</name>
<proteinExistence type="predicted"/>
<evidence type="ECO:0008006" key="3">
    <source>
        <dbReference type="Google" id="ProtNLM"/>
    </source>
</evidence>
<protein>
    <recommendedName>
        <fullName evidence="3">Phage capsid family protein</fullName>
    </recommendedName>
</protein>
<dbReference type="EMBL" id="CP036281">
    <property type="protein sequence ID" value="QDU82673.1"/>
    <property type="molecule type" value="Genomic_DNA"/>
</dbReference>
<keyword evidence="2" id="KW-1185">Reference proteome</keyword>